<organism evidence="1 2">
    <name type="scientific">Nephila pilipes</name>
    <name type="common">Giant wood spider</name>
    <name type="synonym">Nephila maculata</name>
    <dbReference type="NCBI Taxonomy" id="299642"/>
    <lineage>
        <taxon>Eukaryota</taxon>
        <taxon>Metazoa</taxon>
        <taxon>Ecdysozoa</taxon>
        <taxon>Arthropoda</taxon>
        <taxon>Chelicerata</taxon>
        <taxon>Arachnida</taxon>
        <taxon>Araneae</taxon>
        <taxon>Araneomorphae</taxon>
        <taxon>Entelegynae</taxon>
        <taxon>Araneoidea</taxon>
        <taxon>Nephilidae</taxon>
        <taxon>Nephila</taxon>
    </lineage>
</organism>
<dbReference type="AlphaFoldDB" id="A0A8X6TFP8"/>
<gene>
    <name evidence="1" type="ORF">NPIL_64651</name>
</gene>
<comment type="caution">
    <text evidence="1">The sequence shown here is derived from an EMBL/GenBank/DDBJ whole genome shotgun (WGS) entry which is preliminary data.</text>
</comment>
<evidence type="ECO:0000313" key="1">
    <source>
        <dbReference type="EMBL" id="GFT04269.1"/>
    </source>
</evidence>
<dbReference type="EMBL" id="BMAW01102429">
    <property type="protein sequence ID" value="GFT04269.1"/>
    <property type="molecule type" value="Genomic_DNA"/>
</dbReference>
<accession>A0A8X6TFP8</accession>
<sequence>MSDKATGIRLFRHFIRGPRCYFRTTSLLRRINTFFFSQVPFVLFIFWKDATFQNAFAPPLKDKDPEALFHLLIVPREAKKFAAKFIWYWKFSTSEGKDFG</sequence>
<proteinExistence type="predicted"/>
<protein>
    <submittedName>
        <fullName evidence="1">Uncharacterized protein</fullName>
    </submittedName>
</protein>
<evidence type="ECO:0000313" key="2">
    <source>
        <dbReference type="Proteomes" id="UP000887013"/>
    </source>
</evidence>
<reference evidence="1" key="1">
    <citation type="submission" date="2020-08" db="EMBL/GenBank/DDBJ databases">
        <title>Multicomponent nature underlies the extraordinary mechanical properties of spider dragline silk.</title>
        <authorList>
            <person name="Kono N."/>
            <person name="Nakamura H."/>
            <person name="Mori M."/>
            <person name="Yoshida Y."/>
            <person name="Ohtoshi R."/>
            <person name="Malay A.D."/>
            <person name="Moran D.A.P."/>
            <person name="Tomita M."/>
            <person name="Numata K."/>
            <person name="Arakawa K."/>
        </authorList>
    </citation>
    <scope>NUCLEOTIDE SEQUENCE</scope>
</reference>
<keyword evidence="2" id="KW-1185">Reference proteome</keyword>
<dbReference type="Proteomes" id="UP000887013">
    <property type="component" value="Unassembled WGS sequence"/>
</dbReference>
<name>A0A8X6TFP8_NEPPI</name>